<keyword evidence="2 3" id="KW-0808">Transferase</keyword>
<dbReference type="SMART" id="SM00882">
    <property type="entry name" value="CoA_trans"/>
    <property type="match status" value="2"/>
</dbReference>
<gene>
    <name evidence="5" type="ORF">SAMN02745168_0075</name>
</gene>
<dbReference type="AlphaFoldDB" id="A0A1W2CLB4"/>
<dbReference type="EMBL" id="FWXW01000010">
    <property type="protein sequence ID" value="SMC85774.1"/>
    <property type="molecule type" value="Genomic_DNA"/>
</dbReference>
<dbReference type="OrthoDB" id="9805230at2"/>
<feature type="active site" description="5-glutamyl coenzyme A thioester intermediate" evidence="4">
    <location>
        <position position="323"/>
    </location>
</feature>
<sequence>MPKFVSLQEAVDQIKDGATVFTTGFGLAGMPESMAIAISESFEKTGHPRDLTVYCAAGAGDFKGRGVGYLAKEGLLKRYVGGHFGAAGPGFQAMIADNKVEAYNLPQGVIATMPRNIAAKRPALFTKVGLGTFVDPRLEGGKANEAAKDDLVEVFNFKGEEWMCYYLPKVDVAIIRGNVSDENGNITIEKDGVMVETFSVAEAAKSCGGIVIAEVELVAKAGSLHPKRVKVPGIVVDYVVHSTPGHHFQTMGTYYSPVFNGDIKVPTDAVPVMELSDRKIICRRAAMELKKNAVVNLGVGIPDGIAAVAAEEKVNQLLCMSTEGGGIGGIPAAGADFGNTINAEAIIEQPYQFDFYDGGGIDITYLGLAQVDEAGNLNVSKFNNRPTGCGGFINITQNAKSVVFCGTFTAGGLATEVKDGKLHILKEGKNKKFIKNVEQVTFSAKYSQSIHQPVLYVTERAVFELTQEGLELTEVADGVDLEKDILAQMEFKPIIKNVKKMSPEIFQESWGKLAGQIKD</sequence>
<protein>
    <submittedName>
        <fullName evidence="5">Propionate CoA-transferase</fullName>
    </submittedName>
</protein>
<comment type="similarity">
    <text evidence="1 3">Belongs to the 3-oxoacid CoA-transferase family.</text>
</comment>
<dbReference type="PIRSF" id="PIRSF000858">
    <property type="entry name" value="SCOT-t"/>
    <property type="match status" value="1"/>
</dbReference>
<keyword evidence="6" id="KW-1185">Reference proteome</keyword>
<organism evidence="5 6">
    <name type="scientific">Papillibacter cinnamivorans DSM 12816</name>
    <dbReference type="NCBI Taxonomy" id="1122930"/>
    <lineage>
        <taxon>Bacteria</taxon>
        <taxon>Bacillati</taxon>
        <taxon>Bacillota</taxon>
        <taxon>Clostridia</taxon>
        <taxon>Eubacteriales</taxon>
        <taxon>Oscillospiraceae</taxon>
        <taxon>Papillibacter</taxon>
    </lineage>
</organism>
<evidence type="ECO:0000313" key="5">
    <source>
        <dbReference type="EMBL" id="SMC85774.1"/>
    </source>
</evidence>
<dbReference type="GO" id="GO:0008410">
    <property type="term" value="F:CoA-transferase activity"/>
    <property type="evidence" value="ECO:0007669"/>
    <property type="project" value="InterPro"/>
</dbReference>
<dbReference type="GO" id="GO:0046952">
    <property type="term" value="P:ketone body catabolic process"/>
    <property type="evidence" value="ECO:0007669"/>
    <property type="project" value="InterPro"/>
</dbReference>
<accession>A0A1W2CLB4</accession>
<evidence type="ECO:0000256" key="1">
    <source>
        <dbReference type="ARBA" id="ARBA00007154"/>
    </source>
</evidence>
<dbReference type="InterPro" id="IPR014388">
    <property type="entry name" value="3-oxoacid_CoA-transferase"/>
</dbReference>
<dbReference type="STRING" id="1122930.SAMN02745168_0075"/>
<dbReference type="Gene3D" id="3.40.1080.10">
    <property type="entry name" value="Glutaconate Coenzyme A-transferase"/>
    <property type="match status" value="2"/>
</dbReference>
<dbReference type="SUPFAM" id="SSF100950">
    <property type="entry name" value="NagB/RpiA/CoA transferase-like"/>
    <property type="match status" value="2"/>
</dbReference>
<reference evidence="5 6" key="1">
    <citation type="submission" date="2017-04" db="EMBL/GenBank/DDBJ databases">
        <authorList>
            <person name="Afonso C.L."/>
            <person name="Miller P.J."/>
            <person name="Scott M.A."/>
            <person name="Spackman E."/>
            <person name="Goraichik I."/>
            <person name="Dimitrov K.M."/>
            <person name="Suarez D.L."/>
            <person name="Swayne D.E."/>
        </authorList>
    </citation>
    <scope>NUCLEOTIDE SEQUENCE [LARGE SCALE GENOMIC DNA]</scope>
    <source>
        <strain evidence="5 6">DSM 12816</strain>
    </source>
</reference>
<dbReference type="PANTHER" id="PTHR43293">
    <property type="entry name" value="ACETATE COA-TRANSFERASE YDIF"/>
    <property type="match status" value="1"/>
</dbReference>
<evidence type="ECO:0000256" key="2">
    <source>
        <dbReference type="ARBA" id="ARBA00022679"/>
    </source>
</evidence>
<dbReference type="RefSeq" id="WP_084235497.1">
    <property type="nucleotide sequence ID" value="NZ_FWXW01000010.1"/>
</dbReference>
<evidence type="ECO:0000256" key="4">
    <source>
        <dbReference type="PIRSR" id="PIRSR000858-1"/>
    </source>
</evidence>
<dbReference type="Pfam" id="PF01144">
    <property type="entry name" value="CoA_trans"/>
    <property type="match status" value="1"/>
</dbReference>
<dbReference type="InterPro" id="IPR037171">
    <property type="entry name" value="NagB/RpiA_transferase-like"/>
</dbReference>
<dbReference type="Proteomes" id="UP000192790">
    <property type="component" value="Unassembled WGS sequence"/>
</dbReference>
<name>A0A1W2CLB4_9FIRM</name>
<evidence type="ECO:0000313" key="6">
    <source>
        <dbReference type="Proteomes" id="UP000192790"/>
    </source>
</evidence>
<proteinExistence type="inferred from homology"/>
<evidence type="ECO:0000256" key="3">
    <source>
        <dbReference type="PIRNR" id="PIRNR000858"/>
    </source>
</evidence>
<dbReference type="InterPro" id="IPR004165">
    <property type="entry name" value="CoA_trans_fam_I"/>
</dbReference>
<dbReference type="PANTHER" id="PTHR43293:SF1">
    <property type="entry name" value="ACETATE COA-TRANSFERASE YDIF"/>
    <property type="match status" value="1"/>
</dbReference>